<evidence type="ECO:0000313" key="2">
    <source>
        <dbReference type="EMBL" id="MBW72949.1"/>
    </source>
</evidence>
<evidence type="ECO:0000256" key="1">
    <source>
        <dbReference type="SAM" id="SignalP"/>
    </source>
</evidence>
<sequence>MVRWAGAVALVTKLCCSNLTFLSWSHIPEFRFVISCHWLPWFPNIGPFPGWIFSKHKQNHDFDCFTSRYPLN</sequence>
<feature type="chain" id="PRO_5014863174" evidence="1">
    <location>
        <begin position="18"/>
        <end position="72"/>
    </location>
</feature>
<feature type="signal peptide" evidence="1">
    <location>
        <begin position="1"/>
        <end position="17"/>
    </location>
</feature>
<keyword evidence="1" id="KW-0732">Signal</keyword>
<dbReference type="EMBL" id="GGFL01008771">
    <property type="protein sequence ID" value="MBW72949.1"/>
    <property type="molecule type" value="Transcribed_RNA"/>
</dbReference>
<protein>
    <submittedName>
        <fullName evidence="2">Putative secreted protein</fullName>
    </submittedName>
</protein>
<organism evidence="2">
    <name type="scientific">Anopheles darlingi</name>
    <name type="common">Mosquito</name>
    <dbReference type="NCBI Taxonomy" id="43151"/>
    <lineage>
        <taxon>Eukaryota</taxon>
        <taxon>Metazoa</taxon>
        <taxon>Ecdysozoa</taxon>
        <taxon>Arthropoda</taxon>
        <taxon>Hexapoda</taxon>
        <taxon>Insecta</taxon>
        <taxon>Pterygota</taxon>
        <taxon>Neoptera</taxon>
        <taxon>Endopterygota</taxon>
        <taxon>Diptera</taxon>
        <taxon>Nematocera</taxon>
        <taxon>Culicoidea</taxon>
        <taxon>Culicidae</taxon>
        <taxon>Anophelinae</taxon>
        <taxon>Anopheles</taxon>
    </lineage>
</organism>
<proteinExistence type="predicted"/>
<dbReference type="AlphaFoldDB" id="A0A2M4D5Y7"/>
<reference evidence="2" key="1">
    <citation type="submission" date="2018-01" db="EMBL/GenBank/DDBJ databases">
        <title>An insight into the sialome of Amazonian anophelines.</title>
        <authorList>
            <person name="Ribeiro J.M."/>
            <person name="Scarpassa V."/>
            <person name="Calvo E."/>
        </authorList>
    </citation>
    <scope>NUCLEOTIDE SEQUENCE</scope>
</reference>
<accession>A0A2M4D5Y7</accession>
<name>A0A2M4D5Y7_ANODA</name>